<feature type="compositionally biased region" description="Polar residues" evidence="5">
    <location>
        <begin position="649"/>
        <end position="664"/>
    </location>
</feature>
<dbReference type="CDD" id="cd15492">
    <property type="entry name" value="PHD_BRPF_JADE_like"/>
    <property type="match status" value="1"/>
</dbReference>
<accession>A0A8H7UCK0</accession>
<evidence type="ECO:0000256" key="1">
    <source>
        <dbReference type="ARBA" id="ARBA00022723"/>
    </source>
</evidence>
<feature type="compositionally biased region" description="Low complexity" evidence="5">
    <location>
        <begin position="1013"/>
        <end position="1024"/>
    </location>
</feature>
<dbReference type="Pfam" id="PF13832">
    <property type="entry name" value="zf-HC5HC2H_2"/>
    <property type="match status" value="1"/>
</dbReference>
<feature type="compositionally biased region" description="Acidic residues" evidence="5">
    <location>
        <begin position="296"/>
        <end position="314"/>
    </location>
</feature>
<dbReference type="InterPro" id="IPR019786">
    <property type="entry name" value="Zinc_finger_PHD-type_CS"/>
</dbReference>
<dbReference type="Proteomes" id="UP000654370">
    <property type="component" value="Unassembled WGS sequence"/>
</dbReference>
<feature type="compositionally biased region" description="Polar residues" evidence="5">
    <location>
        <begin position="699"/>
        <end position="726"/>
    </location>
</feature>
<dbReference type="AlphaFoldDB" id="A0A8H7UCK0"/>
<dbReference type="SUPFAM" id="SSF57903">
    <property type="entry name" value="FYVE/PHD zinc finger"/>
    <property type="match status" value="2"/>
</dbReference>
<dbReference type="EMBL" id="JAEPQZ010000012">
    <property type="protein sequence ID" value="KAG2174923.1"/>
    <property type="molecule type" value="Genomic_DNA"/>
</dbReference>
<evidence type="ECO:0000256" key="2">
    <source>
        <dbReference type="ARBA" id="ARBA00022771"/>
    </source>
</evidence>
<keyword evidence="3" id="KW-0862">Zinc</keyword>
<keyword evidence="9" id="KW-1185">Reference proteome</keyword>
<feature type="region of interest" description="Disordered" evidence="5">
    <location>
        <begin position="280"/>
        <end position="320"/>
    </location>
</feature>
<feature type="compositionally biased region" description="Polar residues" evidence="5">
    <location>
        <begin position="846"/>
        <end position="859"/>
    </location>
</feature>
<dbReference type="SMART" id="SM00249">
    <property type="entry name" value="PHD"/>
    <property type="match status" value="3"/>
</dbReference>
<dbReference type="InterPro" id="IPR034732">
    <property type="entry name" value="EPHD"/>
</dbReference>
<keyword evidence="2 4" id="KW-0863">Zinc-finger</keyword>
<feature type="region of interest" description="Disordered" evidence="5">
    <location>
        <begin position="915"/>
        <end position="1071"/>
    </location>
</feature>
<keyword evidence="1" id="KW-0479">Metal-binding</keyword>
<evidence type="ECO:0000256" key="4">
    <source>
        <dbReference type="PROSITE-ProRule" id="PRU00146"/>
    </source>
</evidence>
<reference evidence="8" key="1">
    <citation type="submission" date="2020-12" db="EMBL/GenBank/DDBJ databases">
        <title>Metabolic potential, ecology and presence of endohyphal bacteria is reflected in genomic diversity of Mucoromycotina.</title>
        <authorList>
            <person name="Muszewska A."/>
            <person name="Okrasinska A."/>
            <person name="Steczkiewicz K."/>
            <person name="Drgas O."/>
            <person name="Orlowska M."/>
            <person name="Perlinska-Lenart U."/>
            <person name="Aleksandrzak-Piekarczyk T."/>
            <person name="Szatraj K."/>
            <person name="Zielenkiewicz U."/>
            <person name="Pilsyk S."/>
            <person name="Malc E."/>
            <person name="Mieczkowski P."/>
            <person name="Kruszewska J.S."/>
            <person name="Biernat P."/>
            <person name="Pawlowska J."/>
        </authorList>
    </citation>
    <scope>NUCLEOTIDE SEQUENCE</scope>
    <source>
        <strain evidence="8">WA0000067209</strain>
    </source>
</reference>
<dbReference type="InterPro" id="IPR013083">
    <property type="entry name" value="Znf_RING/FYVE/PHD"/>
</dbReference>
<feature type="compositionally biased region" description="Basic and acidic residues" evidence="5">
    <location>
        <begin position="1025"/>
        <end position="1039"/>
    </location>
</feature>
<evidence type="ECO:0000313" key="8">
    <source>
        <dbReference type="EMBL" id="KAG2174923.1"/>
    </source>
</evidence>
<dbReference type="OrthoDB" id="20839at2759"/>
<dbReference type="InterPro" id="IPR001965">
    <property type="entry name" value="Znf_PHD"/>
</dbReference>
<sequence>MTNNFSQQSSSQFDSNYAVSYAKENAVIEDYKLHDRHRSARPALTIPPSENHQANSTIKKKLPPTHAKDSLMDLATLILQHNTTLNNIDNSNTNIMQETQHSQPPAQHVFSYYHSPPDEKYAQPSNDNIPQQPITQQKHARSLSKEFSKAYGQTRGQLTPAVIHIPRRPKAEAIAPSFPLQDAPLAANSAITPKDYGDYDGTLIVNCSICLEYVMLTMMGTIVVNNSRLNIDGKSISPRRPSSHKVPPLGYKDRSIVLESTKNAPKSVGINAINRPQSSSVDNIVHDDVSDNTSIDSDDDNDEEDSSDVDEQSPESDAWLKNWKHDDPEICCICLDTGTDEDNAFVYCDNPQCEVIVHQECYAISVAPGLEDVWLCDRCQAQKDNPSEVVACAICPNKHGAFRRLDPSHKIPGWIHVVCGTWMPNVHIADQKNITGFNIREIPERNWKSKCYLCPDQISASFGACVNCDAGACKKTFHVSCAQKFSLLEDEEEEQNMANPYFTYCIEHSSYNQGQARLNAWEKWVRQRDRYLMSKNEAAAERRCARLWKKAHKLNKPNSDAISELIRTGFGFRELISDRYATFANEMANAISATQSNVFQLESENHQMESTISKLDASLNDTEKKIKRAEKQKAELQEELKAGLAKGVSGSTNARRTAKANQSTNDGNSDRRGSSRRKVNTPVSASTSKPIVEKHLKSESTQGLHEISTKVNGRDQTPQEESSSPVANKHKEEKIFAAARNALRNGKRLMERAQNISIMTSRRASITTLPEAYEALPEQVSSYIAENDITTPSQPRHKSHPPPTSIPITKAVNQHPIATRKSSSSISASKAKAMYQHLPTRRKSASSKLSVQGRSAAQRSTEEPVPQYFRLSPFGPEKELKQPMESIQWLSKLDMNDDVGLTGQGKEIVTEYIPVVDSDESVSPEKEPQNKRTASHMEATNHKENARKKSSLPVQATQPNAVHARTSKRKLQLEPVQYPLPTRKRPKTPLNGQRVIKDESEVDESPIIRRTTRTASVPVSSSSPKPRERRDDIAKESRKSAVTNGTGSQHSNEGQSQNDTEPAASTQGKVNNTTTRICTTCRRKDIPQNVIDALGISPEDMKHLEKIRPFAKPGRTGAGKDWDPNALIPCETCTRHYHSGCLDPPLKAYPAPGVSFRCARCDIVKDINAEPVISRAELRKQPKQLRERPTINYHE</sequence>
<proteinExistence type="predicted"/>
<dbReference type="GO" id="GO:0006357">
    <property type="term" value="P:regulation of transcription by RNA polymerase II"/>
    <property type="evidence" value="ECO:0007669"/>
    <property type="project" value="TreeGrafter"/>
</dbReference>
<feature type="compositionally biased region" description="Polar residues" evidence="5">
    <location>
        <begin position="1040"/>
        <end position="1071"/>
    </location>
</feature>
<dbReference type="GO" id="GO:0005634">
    <property type="term" value="C:nucleus"/>
    <property type="evidence" value="ECO:0007669"/>
    <property type="project" value="TreeGrafter"/>
</dbReference>
<feature type="domain" description="PHD-type" evidence="6">
    <location>
        <begin position="1075"/>
        <end position="1164"/>
    </location>
</feature>
<dbReference type="Pfam" id="PF00628">
    <property type="entry name" value="PHD"/>
    <property type="match status" value="1"/>
</dbReference>
<dbReference type="GO" id="GO:0031491">
    <property type="term" value="F:nucleosome binding"/>
    <property type="evidence" value="ECO:0007669"/>
    <property type="project" value="TreeGrafter"/>
</dbReference>
<dbReference type="Gene3D" id="3.30.40.10">
    <property type="entry name" value="Zinc/RING finger domain, C3HC4 (zinc finger)"/>
    <property type="match status" value="3"/>
</dbReference>
<organism evidence="8 9">
    <name type="scientific">Mortierella isabellina</name>
    <name type="common">Filamentous fungus</name>
    <name type="synonym">Umbelopsis isabellina</name>
    <dbReference type="NCBI Taxonomy" id="91625"/>
    <lineage>
        <taxon>Eukaryota</taxon>
        <taxon>Fungi</taxon>
        <taxon>Fungi incertae sedis</taxon>
        <taxon>Mucoromycota</taxon>
        <taxon>Mucoromycotina</taxon>
        <taxon>Umbelopsidomycetes</taxon>
        <taxon>Umbelopsidales</taxon>
        <taxon>Umbelopsidaceae</taxon>
        <taxon>Umbelopsis</taxon>
    </lineage>
</organism>
<name>A0A8H7UCK0_MORIS</name>
<feature type="region of interest" description="Disordered" evidence="5">
    <location>
        <begin position="789"/>
        <end position="864"/>
    </location>
</feature>
<protein>
    <submittedName>
        <fullName evidence="8">Uncharacterized protein</fullName>
    </submittedName>
</protein>
<dbReference type="GO" id="GO:0042393">
    <property type="term" value="F:histone binding"/>
    <property type="evidence" value="ECO:0007669"/>
    <property type="project" value="TreeGrafter"/>
</dbReference>
<evidence type="ECO:0000259" key="6">
    <source>
        <dbReference type="PROSITE" id="PS50016"/>
    </source>
</evidence>
<feature type="compositionally biased region" description="Low complexity" evidence="5">
    <location>
        <begin position="821"/>
        <end position="833"/>
    </location>
</feature>
<dbReference type="PANTHER" id="PTHR13793">
    <property type="entry name" value="PHD FINGER PROTEINS"/>
    <property type="match status" value="1"/>
</dbReference>
<dbReference type="InterPro" id="IPR019787">
    <property type="entry name" value="Znf_PHD-finger"/>
</dbReference>
<dbReference type="InterPro" id="IPR050701">
    <property type="entry name" value="Histone_Mod_Regulator"/>
</dbReference>
<dbReference type="PROSITE" id="PS51805">
    <property type="entry name" value="EPHD"/>
    <property type="match status" value="1"/>
</dbReference>
<dbReference type="InterPro" id="IPR011011">
    <property type="entry name" value="Znf_FYVE_PHD"/>
</dbReference>
<dbReference type="PANTHER" id="PTHR13793:SF164">
    <property type="entry name" value="ALHAMBRA, ISOFORM P"/>
    <property type="match status" value="1"/>
</dbReference>
<dbReference type="PROSITE" id="PS01359">
    <property type="entry name" value="ZF_PHD_1"/>
    <property type="match status" value="1"/>
</dbReference>
<evidence type="ECO:0000259" key="7">
    <source>
        <dbReference type="PROSITE" id="PS51805"/>
    </source>
</evidence>
<evidence type="ECO:0000256" key="5">
    <source>
        <dbReference type="SAM" id="MobiDB-lite"/>
    </source>
</evidence>
<evidence type="ECO:0000256" key="3">
    <source>
        <dbReference type="ARBA" id="ARBA00022833"/>
    </source>
</evidence>
<gene>
    <name evidence="8" type="ORF">INT43_005985</name>
</gene>
<dbReference type="PROSITE" id="PS50016">
    <property type="entry name" value="ZF_PHD_2"/>
    <property type="match status" value="2"/>
</dbReference>
<comment type="caution">
    <text evidence="8">The sequence shown here is derived from an EMBL/GenBank/DDBJ whole genome shotgun (WGS) entry which is preliminary data.</text>
</comment>
<feature type="region of interest" description="Disordered" evidence="5">
    <location>
        <begin position="231"/>
        <end position="251"/>
    </location>
</feature>
<feature type="domain" description="PHD-type" evidence="7">
    <location>
        <begin position="389"/>
        <end position="509"/>
    </location>
</feature>
<feature type="region of interest" description="Disordered" evidence="5">
    <location>
        <begin position="642"/>
        <end position="731"/>
    </location>
</feature>
<evidence type="ECO:0000313" key="9">
    <source>
        <dbReference type="Proteomes" id="UP000654370"/>
    </source>
</evidence>
<dbReference type="GO" id="GO:0008270">
    <property type="term" value="F:zinc ion binding"/>
    <property type="evidence" value="ECO:0007669"/>
    <property type="project" value="UniProtKB-KW"/>
</dbReference>
<dbReference type="Pfam" id="PF13831">
    <property type="entry name" value="PHD_2"/>
    <property type="match status" value="1"/>
</dbReference>
<feature type="domain" description="PHD-type" evidence="6">
    <location>
        <begin position="328"/>
        <end position="382"/>
    </location>
</feature>